<evidence type="ECO:0000313" key="10">
    <source>
        <dbReference type="Proteomes" id="UP000218231"/>
    </source>
</evidence>
<dbReference type="Gene3D" id="3.40.30.10">
    <property type="entry name" value="Glutaredoxin"/>
    <property type="match status" value="1"/>
</dbReference>
<accession>A0A2A2L965</accession>
<dbReference type="SMART" id="SM00916">
    <property type="entry name" value="L51_S25_CI-B8"/>
    <property type="match status" value="1"/>
</dbReference>
<evidence type="ECO:0000256" key="3">
    <source>
        <dbReference type="ARBA" id="ARBA00022980"/>
    </source>
</evidence>
<comment type="subcellular location">
    <subcellularLocation>
        <location evidence="1">Mitochondrion</location>
    </subcellularLocation>
</comment>
<dbReference type="InterPro" id="IPR007741">
    <property type="entry name" value="Ribosomal_mL43/mS25/NADH_DH"/>
</dbReference>
<dbReference type="InterPro" id="IPR039927">
    <property type="entry name" value="Ribosomal_mL43"/>
</dbReference>
<sequence length="196" mass="22714">MPAVYRVDRLKQLYTAAKSLNYGWRFEGVPTQPLNNGVTRYIPQLHRVTFYFCKQNENSVGMRNFIANRLIQYGSTHPSVVFYVQPIRNRSPQIVAEYGNGNTLKMYPTNKNMQDVERDVNLLLQRSGEDIVKLVSCQTSKCPSIQGQWTPMTWQSTRMNVAELPDKEFSRHKSSKMSATEYVLQQARQKQENTPE</sequence>
<feature type="domain" description="Ribosomal protein/NADH dehydrogenase" evidence="8">
    <location>
        <begin position="54"/>
        <end position="127"/>
    </location>
</feature>
<dbReference type="Pfam" id="PF05047">
    <property type="entry name" value="L51_S25_CI-B8"/>
    <property type="match status" value="1"/>
</dbReference>
<evidence type="ECO:0000313" key="9">
    <source>
        <dbReference type="EMBL" id="PAV82811.1"/>
    </source>
</evidence>
<evidence type="ECO:0000256" key="7">
    <source>
        <dbReference type="SAM" id="MobiDB-lite"/>
    </source>
</evidence>
<protein>
    <recommendedName>
        <fullName evidence="6">Large ribosomal subunit protein mL43</fullName>
    </recommendedName>
</protein>
<organism evidence="9 10">
    <name type="scientific">Diploscapter pachys</name>
    <dbReference type="NCBI Taxonomy" id="2018661"/>
    <lineage>
        <taxon>Eukaryota</taxon>
        <taxon>Metazoa</taxon>
        <taxon>Ecdysozoa</taxon>
        <taxon>Nematoda</taxon>
        <taxon>Chromadorea</taxon>
        <taxon>Rhabditida</taxon>
        <taxon>Rhabditina</taxon>
        <taxon>Rhabditomorpha</taxon>
        <taxon>Rhabditoidea</taxon>
        <taxon>Rhabditidae</taxon>
        <taxon>Diploscapter</taxon>
    </lineage>
</organism>
<dbReference type="SUPFAM" id="SSF52833">
    <property type="entry name" value="Thioredoxin-like"/>
    <property type="match status" value="1"/>
</dbReference>
<gene>
    <name evidence="9" type="ORF">WR25_21983</name>
</gene>
<evidence type="ECO:0000256" key="1">
    <source>
        <dbReference type="ARBA" id="ARBA00004173"/>
    </source>
</evidence>
<keyword evidence="4" id="KW-0496">Mitochondrion</keyword>
<evidence type="ECO:0000256" key="4">
    <source>
        <dbReference type="ARBA" id="ARBA00023128"/>
    </source>
</evidence>
<evidence type="ECO:0000259" key="8">
    <source>
        <dbReference type="SMART" id="SM00916"/>
    </source>
</evidence>
<proteinExistence type="inferred from homology"/>
<dbReference type="GO" id="GO:0032543">
    <property type="term" value="P:mitochondrial translation"/>
    <property type="evidence" value="ECO:0007669"/>
    <property type="project" value="InterPro"/>
</dbReference>
<dbReference type="GO" id="GO:0003735">
    <property type="term" value="F:structural constituent of ribosome"/>
    <property type="evidence" value="ECO:0007669"/>
    <property type="project" value="InterPro"/>
</dbReference>
<keyword evidence="10" id="KW-1185">Reference proteome</keyword>
<comment type="similarity">
    <text evidence="2">Belongs to the mitochondrion-specific ribosomal protein mL43 family.</text>
</comment>
<dbReference type="Proteomes" id="UP000218231">
    <property type="component" value="Unassembled WGS sequence"/>
</dbReference>
<dbReference type="AlphaFoldDB" id="A0A2A2L965"/>
<dbReference type="PANTHER" id="PTHR21396:SF2">
    <property type="entry name" value="LARGE RIBOSOMAL SUBUNIT PROTEIN ML43"/>
    <property type="match status" value="1"/>
</dbReference>
<keyword evidence="3" id="KW-0689">Ribosomal protein</keyword>
<dbReference type="EMBL" id="LIAE01007026">
    <property type="protein sequence ID" value="PAV82811.1"/>
    <property type="molecule type" value="Genomic_DNA"/>
</dbReference>
<feature type="region of interest" description="Disordered" evidence="7">
    <location>
        <begin position="170"/>
        <end position="196"/>
    </location>
</feature>
<dbReference type="InterPro" id="IPR036249">
    <property type="entry name" value="Thioredoxin-like_sf"/>
</dbReference>
<dbReference type="OrthoDB" id="88at2759"/>
<dbReference type="PANTHER" id="PTHR21396">
    <property type="entry name" value="39S RIBOSOMAL PROTEIN L43"/>
    <property type="match status" value="1"/>
</dbReference>
<comment type="caution">
    <text evidence="9">The sequence shown here is derived from an EMBL/GenBank/DDBJ whole genome shotgun (WGS) entry which is preliminary data.</text>
</comment>
<evidence type="ECO:0000256" key="6">
    <source>
        <dbReference type="ARBA" id="ARBA00035188"/>
    </source>
</evidence>
<evidence type="ECO:0000256" key="2">
    <source>
        <dbReference type="ARBA" id="ARBA00006073"/>
    </source>
</evidence>
<dbReference type="STRING" id="2018661.A0A2A2L965"/>
<name>A0A2A2L965_9BILA</name>
<keyword evidence="5" id="KW-0687">Ribonucleoprotein</keyword>
<reference evidence="9 10" key="1">
    <citation type="journal article" date="2017" name="Curr. Biol.">
        <title>Genome architecture and evolution of a unichromosomal asexual nematode.</title>
        <authorList>
            <person name="Fradin H."/>
            <person name="Zegar C."/>
            <person name="Gutwein M."/>
            <person name="Lucas J."/>
            <person name="Kovtun M."/>
            <person name="Corcoran D."/>
            <person name="Baugh L.R."/>
            <person name="Kiontke K."/>
            <person name="Gunsalus K."/>
            <person name="Fitch D.H."/>
            <person name="Piano F."/>
        </authorList>
    </citation>
    <scope>NUCLEOTIDE SEQUENCE [LARGE SCALE GENOMIC DNA]</scope>
    <source>
        <strain evidence="9">PF1309</strain>
    </source>
</reference>
<evidence type="ECO:0000256" key="5">
    <source>
        <dbReference type="ARBA" id="ARBA00023274"/>
    </source>
</evidence>
<dbReference type="GO" id="GO:0005762">
    <property type="term" value="C:mitochondrial large ribosomal subunit"/>
    <property type="evidence" value="ECO:0007669"/>
    <property type="project" value="TreeGrafter"/>
</dbReference>